<accession>A0A0R1LW88</accession>
<dbReference type="RefSeq" id="WP_056946240.1">
    <property type="nucleotide sequence ID" value="NZ_AZEE01000001.1"/>
</dbReference>
<evidence type="ECO:0000313" key="9">
    <source>
        <dbReference type="EMBL" id="KRK99958.1"/>
    </source>
</evidence>
<organism evidence="9 10">
    <name type="scientific">Secundilactobacillus odoratitofui DSM 19909 = JCM 15043</name>
    <dbReference type="NCBI Taxonomy" id="1423776"/>
    <lineage>
        <taxon>Bacteria</taxon>
        <taxon>Bacillati</taxon>
        <taxon>Bacillota</taxon>
        <taxon>Bacilli</taxon>
        <taxon>Lactobacillales</taxon>
        <taxon>Lactobacillaceae</taxon>
        <taxon>Secundilactobacillus</taxon>
    </lineage>
</organism>
<keyword evidence="4" id="KW-0312">Gluconeogenesis</keyword>
<dbReference type="InterPro" id="IPR013078">
    <property type="entry name" value="His_Pase_superF_clade-1"/>
</dbReference>
<dbReference type="Proteomes" id="UP000051160">
    <property type="component" value="Unassembled WGS sequence"/>
</dbReference>
<feature type="site" description="Transition state stabilizer" evidence="4 7">
    <location>
        <position position="176"/>
    </location>
</feature>
<name>A0A0R1LW88_9LACO</name>
<reference evidence="9 10" key="1">
    <citation type="journal article" date="2015" name="Genome Announc.">
        <title>Expanding the biotechnology potential of lactobacilli through comparative genomics of 213 strains and associated genera.</title>
        <authorList>
            <person name="Sun Z."/>
            <person name="Harris H.M."/>
            <person name="McCann A."/>
            <person name="Guo C."/>
            <person name="Argimon S."/>
            <person name="Zhang W."/>
            <person name="Yang X."/>
            <person name="Jeffery I.B."/>
            <person name="Cooney J.C."/>
            <person name="Kagawa T.F."/>
            <person name="Liu W."/>
            <person name="Song Y."/>
            <person name="Salvetti E."/>
            <person name="Wrobel A."/>
            <person name="Rasinkangas P."/>
            <person name="Parkhill J."/>
            <person name="Rea M.C."/>
            <person name="O'Sullivan O."/>
            <person name="Ritari J."/>
            <person name="Douillard F.P."/>
            <person name="Paul Ross R."/>
            <person name="Yang R."/>
            <person name="Briner A.E."/>
            <person name="Felis G.E."/>
            <person name="de Vos W.M."/>
            <person name="Barrangou R."/>
            <person name="Klaenhammer T.R."/>
            <person name="Caufield P.W."/>
            <person name="Cui Y."/>
            <person name="Zhang H."/>
            <person name="O'Toole P.W."/>
        </authorList>
    </citation>
    <scope>NUCLEOTIDE SEQUENCE [LARGE SCALE GENOMIC DNA]</scope>
    <source>
        <strain evidence="9 10">DSM 19909</strain>
    </source>
</reference>
<dbReference type="InterPro" id="IPR029033">
    <property type="entry name" value="His_PPase_superfam"/>
</dbReference>
<sequence>MVELVILRHGESQANRDGIFTGWSDVSLTEKGIAQAHEAGRLIASTGLQFEHCHTSMLKRAIATAHIVLDEINQLYIPETKSWRLNERHYGALRGKKKAAVKAEVGEQQFKRWRRSYKVVPPLLTVPDYDARYAALGVTEPVGESLQMAYDRLMPYWQDQIAPRLLSGHNQLVVAHGSTLRALIKYIERIDDVAIDQLEVPNGEPIVYQFDTKLHVVDKQVLNQ</sequence>
<comment type="function">
    <text evidence="4 8">Catalyzes the interconversion of 2-phosphoglycerate and 3-phosphoglycerate.</text>
</comment>
<dbReference type="EMBL" id="AZEE01000001">
    <property type="protein sequence ID" value="KRK99958.1"/>
    <property type="molecule type" value="Genomic_DNA"/>
</dbReference>
<comment type="similarity">
    <text evidence="1 4">Belongs to the phosphoglycerate mutase family. BPG-dependent PGAM subfamily.</text>
</comment>
<dbReference type="AlphaFoldDB" id="A0A0R1LW88"/>
<keyword evidence="3 4" id="KW-0413">Isomerase</keyword>
<feature type="binding site" evidence="4 6">
    <location>
        <begin position="21"/>
        <end position="22"/>
    </location>
    <ligand>
        <name>substrate</name>
    </ligand>
</feature>
<dbReference type="Gene3D" id="3.40.50.1240">
    <property type="entry name" value="Phosphoglycerate mutase-like"/>
    <property type="match status" value="1"/>
</dbReference>
<dbReference type="GO" id="GO:0006096">
    <property type="term" value="P:glycolytic process"/>
    <property type="evidence" value="ECO:0007669"/>
    <property type="project" value="UniProtKB-UniRule"/>
</dbReference>
<proteinExistence type="inferred from homology"/>
<feature type="binding site" evidence="4 6">
    <location>
        <begin position="8"/>
        <end position="15"/>
    </location>
    <ligand>
        <name>substrate</name>
    </ligand>
</feature>
<evidence type="ECO:0000256" key="8">
    <source>
        <dbReference type="RuleBase" id="RU004512"/>
    </source>
</evidence>
<dbReference type="UniPathway" id="UPA00109">
    <property type="reaction ID" value="UER00186"/>
</dbReference>
<dbReference type="CDD" id="cd07067">
    <property type="entry name" value="HP_PGM_like"/>
    <property type="match status" value="1"/>
</dbReference>
<dbReference type="Pfam" id="PF00300">
    <property type="entry name" value="His_Phos_1"/>
    <property type="match status" value="1"/>
</dbReference>
<feature type="binding site" evidence="4 6">
    <location>
        <position position="60"/>
    </location>
    <ligand>
        <name>substrate</name>
    </ligand>
</feature>
<dbReference type="NCBIfam" id="TIGR01258">
    <property type="entry name" value="pgm_1"/>
    <property type="match status" value="1"/>
</dbReference>
<comment type="pathway">
    <text evidence="4 8">Carbohydrate degradation; glycolysis; pyruvate from D-glyceraldehyde 3-phosphate: step 3/5.</text>
</comment>
<evidence type="ECO:0000256" key="6">
    <source>
        <dbReference type="PIRSR" id="PIRSR613078-2"/>
    </source>
</evidence>
<feature type="active site" description="Tele-phosphohistidine intermediate" evidence="4 5">
    <location>
        <position position="9"/>
    </location>
</feature>
<evidence type="ECO:0000256" key="2">
    <source>
        <dbReference type="ARBA" id="ARBA00023152"/>
    </source>
</evidence>
<dbReference type="OrthoDB" id="9781415at2"/>
<dbReference type="PIRSF" id="PIRSF000709">
    <property type="entry name" value="6PFK_2-Ptase"/>
    <property type="match status" value="1"/>
</dbReference>
<dbReference type="GO" id="GO:0004619">
    <property type="term" value="F:phosphoglycerate mutase activity"/>
    <property type="evidence" value="ECO:0007669"/>
    <property type="project" value="UniProtKB-UniRule"/>
</dbReference>
<feature type="binding site" evidence="4 6">
    <location>
        <begin position="87"/>
        <end position="90"/>
    </location>
    <ligand>
        <name>substrate</name>
    </ligand>
</feature>
<evidence type="ECO:0000256" key="4">
    <source>
        <dbReference type="HAMAP-Rule" id="MF_01039"/>
    </source>
</evidence>
<evidence type="ECO:0000256" key="3">
    <source>
        <dbReference type="ARBA" id="ARBA00023235"/>
    </source>
</evidence>
<keyword evidence="2 4" id="KW-0324">Glycolysis</keyword>
<evidence type="ECO:0000256" key="5">
    <source>
        <dbReference type="PIRSR" id="PIRSR613078-1"/>
    </source>
</evidence>
<dbReference type="PROSITE" id="PS00175">
    <property type="entry name" value="PG_MUTASE"/>
    <property type="match status" value="1"/>
</dbReference>
<dbReference type="InterPro" id="IPR001345">
    <property type="entry name" value="PG/BPGM_mutase_AS"/>
</dbReference>
<keyword evidence="10" id="KW-1185">Reference proteome</keyword>
<protein>
    <recommendedName>
        <fullName evidence="4 8">2,3-bisphosphoglycerate-dependent phosphoglycerate mutase</fullName>
        <shortName evidence="4">BPG-dependent PGAM</shortName>
        <shortName evidence="4">PGAM</shortName>
        <shortName evidence="4">Phosphoglyceromutase</shortName>
        <shortName evidence="4">dPGM</shortName>
        <ecNumber evidence="4 8">5.4.2.11</ecNumber>
    </recommendedName>
</protein>
<comment type="catalytic activity">
    <reaction evidence="4 8">
        <text>(2R)-2-phosphoglycerate = (2R)-3-phosphoglycerate</text>
        <dbReference type="Rhea" id="RHEA:15901"/>
        <dbReference type="ChEBI" id="CHEBI:58272"/>
        <dbReference type="ChEBI" id="CHEBI:58289"/>
        <dbReference type="EC" id="5.4.2.11"/>
    </reaction>
</comment>
<evidence type="ECO:0000313" key="10">
    <source>
        <dbReference type="Proteomes" id="UP000051160"/>
    </source>
</evidence>
<dbReference type="PATRIC" id="fig|1423776.4.peg.81"/>
<comment type="caution">
    <text evidence="4">Lacks conserved residue(s) required for the propagation of feature annotation.</text>
</comment>
<gene>
    <name evidence="4" type="primary">gpmA</name>
    <name evidence="9" type="ORF">FD04_GL000082</name>
</gene>
<dbReference type="STRING" id="1423776.FD04_GL000082"/>
<dbReference type="SMART" id="SM00855">
    <property type="entry name" value="PGAM"/>
    <property type="match status" value="1"/>
</dbReference>
<feature type="binding site" evidence="4 6">
    <location>
        <position position="98"/>
    </location>
    <ligand>
        <name>substrate</name>
    </ligand>
</feature>
<dbReference type="HAMAP" id="MF_01039">
    <property type="entry name" value="PGAM_GpmA"/>
    <property type="match status" value="1"/>
</dbReference>
<dbReference type="SUPFAM" id="SSF53254">
    <property type="entry name" value="Phosphoglycerate mutase-like"/>
    <property type="match status" value="1"/>
</dbReference>
<dbReference type="PANTHER" id="PTHR11931">
    <property type="entry name" value="PHOSPHOGLYCERATE MUTASE"/>
    <property type="match status" value="1"/>
</dbReference>
<dbReference type="EC" id="5.4.2.11" evidence="4 8"/>
<dbReference type="GO" id="GO:0006094">
    <property type="term" value="P:gluconeogenesis"/>
    <property type="evidence" value="ECO:0007669"/>
    <property type="project" value="UniProtKB-UniRule"/>
</dbReference>
<comment type="caution">
    <text evidence="9">The sequence shown here is derived from an EMBL/GenBank/DDBJ whole genome shotgun (WGS) entry which is preliminary data.</text>
</comment>
<feature type="binding site" evidence="4 6">
    <location>
        <begin position="114"/>
        <end position="115"/>
    </location>
    <ligand>
        <name>substrate</name>
    </ligand>
</feature>
<evidence type="ECO:0000256" key="1">
    <source>
        <dbReference type="ARBA" id="ARBA00006717"/>
    </source>
</evidence>
<dbReference type="InterPro" id="IPR005952">
    <property type="entry name" value="Phosphogly_mut1"/>
</dbReference>
<feature type="active site" description="Proton donor/acceptor" evidence="4 5">
    <location>
        <position position="87"/>
    </location>
</feature>
<evidence type="ECO:0000256" key="7">
    <source>
        <dbReference type="PIRSR" id="PIRSR613078-3"/>
    </source>
</evidence>